<comment type="subcellular location">
    <subcellularLocation>
        <location evidence="1">Cell outer membrane</location>
    </subcellularLocation>
</comment>
<dbReference type="GO" id="GO:0015562">
    <property type="term" value="F:efflux transmembrane transporter activity"/>
    <property type="evidence" value="ECO:0007669"/>
    <property type="project" value="InterPro"/>
</dbReference>
<evidence type="ECO:0000256" key="6">
    <source>
        <dbReference type="ARBA" id="ARBA00023237"/>
    </source>
</evidence>
<dbReference type="GO" id="GO:1990281">
    <property type="term" value="C:efflux pump complex"/>
    <property type="evidence" value="ECO:0007669"/>
    <property type="project" value="TreeGrafter"/>
</dbReference>
<evidence type="ECO:0000256" key="3">
    <source>
        <dbReference type="ARBA" id="ARBA00022452"/>
    </source>
</evidence>
<comment type="caution">
    <text evidence="7">The sequence shown here is derived from an EMBL/GenBank/DDBJ whole genome shotgun (WGS) entry which is preliminary data.</text>
</comment>
<dbReference type="PANTHER" id="PTHR30026:SF20">
    <property type="entry name" value="OUTER MEMBRANE PROTEIN TOLC"/>
    <property type="match status" value="1"/>
</dbReference>
<dbReference type="Pfam" id="PF02321">
    <property type="entry name" value="OEP"/>
    <property type="match status" value="2"/>
</dbReference>
<dbReference type="SUPFAM" id="SSF56954">
    <property type="entry name" value="Outer membrane efflux proteins (OEP)"/>
    <property type="match status" value="1"/>
</dbReference>
<accession>A0A1J5RWW4</accession>
<proteinExistence type="predicted"/>
<dbReference type="InterPro" id="IPR051906">
    <property type="entry name" value="TolC-like"/>
</dbReference>
<keyword evidence="6" id="KW-0998">Cell outer membrane</keyword>
<keyword evidence="2" id="KW-0813">Transport</keyword>
<keyword evidence="4" id="KW-0812">Transmembrane</keyword>
<evidence type="ECO:0000256" key="5">
    <source>
        <dbReference type="ARBA" id="ARBA00023136"/>
    </source>
</evidence>
<dbReference type="EMBL" id="MLJW01000093">
    <property type="protein sequence ID" value="OIR00649.1"/>
    <property type="molecule type" value="Genomic_DNA"/>
</dbReference>
<name>A0A1J5RWW4_9ZZZZ</name>
<dbReference type="AlphaFoldDB" id="A0A1J5RWW4"/>
<keyword evidence="5" id="KW-0472">Membrane</keyword>
<dbReference type="PANTHER" id="PTHR30026">
    <property type="entry name" value="OUTER MEMBRANE PROTEIN TOLC"/>
    <property type="match status" value="1"/>
</dbReference>
<reference evidence="7" key="1">
    <citation type="submission" date="2016-10" db="EMBL/GenBank/DDBJ databases">
        <title>Sequence of Gallionella enrichment culture.</title>
        <authorList>
            <person name="Poehlein A."/>
            <person name="Muehling M."/>
            <person name="Daniel R."/>
        </authorList>
    </citation>
    <scope>NUCLEOTIDE SEQUENCE</scope>
</reference>
<keyword evidence="3" id="KW-1134">Transmembrane beta strand</keyword>
<evidence type="ECO:0000256" key="2">
    <source>
        <dbReference type="ARBA" id="ARBA00022448"/>
    </source>
</evidence>
<organism evidence="7">
    <name type="scientific">mine drainage metagenome</name>
    <dbReference type="NCBI Taxonomy" id="410659"/>
    <lineage>
        <taxon>unclassified sequences</taxon>
        <taxon>metagenomes</taxon>
        <taxon>ecological metagenomes</taxon>
    </lineage>
</organism>
<evidence type="ECO:0000256" key="4">
    <source>
        <dbReference type="ARBA" id="ARBA00022692"/>
    </source>
</evidence>
<dbReference type="InterPro" id="IPR003423">
    <property type="entry name" value="OMP_efflux"/>
</dbReference>
<dbReference type="GO" id="GO:0015288">
    <property type="term" value="F:porin activity"/>
    <property type="evidence" value="ECO:0007669"/>
    <property type="project" value="TreeGrafter"/>
</dbReference>
<protein>
    <submittedName>
        <fullName evidence="7">Outer membrane protein TolC</fullName>
    </submittedName>
</protein>
<dbReference type="GO" id="GO:0009279">
    <property type="term" value="C:cell outer membrane"/>
    <property type="evidence" value="ECO:0007669"/>
    <property type="project" value="UniProtKB-SubCell"/>
</dbReference>
<sequence length="478" mass="53502">MKLSFKNYVPFVLFVMIHYNINAQDTLQHKYTLQQCVDIAIQNNLDVKNAEFKMQSSNVYAQQAKATAIPSISANITHGINQGRSINPYTNAYLDQQINTAQYNLGAGVVLWNGSSIQNSIKQNNLNFEAGKKDWEQAKNDLTVSVILAYLQVLSNSDQLKLAMEQALVSQKQVERLALLNKDGAIAPATFYDQKGQLGNDELNVIATKNALETSKLALVQLMNIPYSTDMQLEPVNKDALTKYNESIEEISAQASQQLALVKAAELRKKSAAKAVEVAKGQMLPTLSLNGNLGTNYSNAATTLQYINTTDVATNNYVLINNAKTMVYAPQDNYNTQKISYGNQWKNNLNSYIGLGLQIPIFNAARLRSQVKLAKINEQQITIQSQTINIRLRQAIEQAYINMNTAYDRFQMLQQQVKDYAESFRAATIKFEAGSITSVDYIIAKNNADRANTNLIASKYDYILKTKILDYYQGKNLF</sequence>
<evidence type="ECO:0000256" key="1">
    <source>
        <dbReference type="ARBA" id="ARBA00004442"/>
    </source>
</evidence>
<gene>
    <name evidence="7" type="primary">tolC_8</name>
    <name evidence="7" type="ORF">GALL_173410</name>
</gene>
<dbReference type="Gene3D" id="1.20.1600.10">
    <property type="entry name" value="Outer membrane efflux proteins (OEP)"/>
    <property type="match status" value="1"/>
</dbReference>
<evidence type="ECO:0000313" key="7">
    <source>
        <dbReference type="EMBL" id="OIR00649.1"/>
    </source>
</evidence>